<protein>
    <submittedName>
        <fullName evidence="3">Uncharacterized protein</fullName>
    </submittedName>
</protein>
<name>A0A914V107_9BILA</name>
<accession>A0A914V107</accession>
<dbReference type="WBParaSite" id="PSAMB.scaffold14356size1913.g36010.t1">
    <property type="protein sequence ID" value="PSAMB.scaffold14356size1913.g36010.t1"/>
    <property type="gene ID" value="PSAMB.scaffold14356size1913.g36010"/>
</dbReference>
<organism evidence="2 3">
    <name type="scientific">Plectus sambesii</name>
    <dbReference type="NCBI Taxonomy" id="2011161"/>
    <lineage>
        <taxon>Eukaryota</taxon>
        <taxon>Metazoa</taxon>
        <taxon>Ecdysozoa</taxon>
        <taxon>Nematoda</taxon>
        <taxon>Chromadorea</taxon>
        <taxon>Plectida</taxon>
        <taxon>Plectina</taxon>
        <taxon>Plectoidea</taxon>
        <taxon>Plectidae</taxon>
        <taxon>Plectus</taxon>
    </lineage>
</organism>
<evidence type="ECO:0000256" key="1">
    <source>
        <dbReference type="SAM" id="MobiDB-lite"/>
    </source>
</evidence>
<keyword evidence="2" id="KW-1185">Reference proteome</keyword>
<dbReference type="Proteomes" id="UP000887566">
    <property type="component" value="Unplaced"/>
</dbReference>
<feature type="compositionally biased region" description="Basic and acidic residues" evidence="1">
    <location>
        <begin position="75"/>
        <end position="86"/>
    </location>
</feature>
<feature type="region of interest" description="Disordered" evidence="1">
    <location>
        <begin position="75"/>
        <end position="117"/>
    </location>
</feature>
<evidence type="ECO:0000313" key="2">
    <source>
        <dbReference type="Proteomes" id="UP000887566"/>
    </source>
</evidence>
<reference evidence="3" key="1">
    <citation type="submission" date="2022-11" db="UniProtKB">
        <authorList>
            <consortium name="WormBaseParasite"/>
        </authorList>
    </citation>
    <scope>IDENTIFICATION</scope>
</reference>
<evidence type="ECO:0000313" key="3">
    <source>
        <dbReference type="WBParaSite" id="PSAMB.scaffold14356size1913.g36010.t1"/>
    </source>
</evidence>
<proteinExistence type="predicted"/>
<sequence length="117" mass="13227">MSAGYTYSMEPIKGREALQRNFVSVAQKGESYSNRRVSLNERFSLLNRGYLLRPQLDTLPKPFANVSTKLVPLRKDEPELKTDDKQAVNGNEKFSPHKQPITAIPAAFADDKDDGWD</sequence>
<dbReference type="AlphaFoldDB" id="A0A914V107"/>